<feature type="transmembrane region" description="Helical" evidence="1">
    <location>
        <begin position="251"/>
        <end position="273"/>
    </location>
</feature>
<dbReference type="Pfam" id="PF01757">
    <property type="entry name" value="Acyl_transf_3"/>
    <property type="match status" value="1"/>
</dbReference>
<protein>
    <submittedName>
        <fullName evidence="3">Acyltransferase</fullName>
    </submittedName>
</protein>
<evidence type="ECO:0000313" key="4">
    <source>
        <dbReference type="Proteomes" id="UP000218267"/>
    </source>
</evidence>
<reference evidence="3 4" key="1">
    <citation type="journal article" date="2018" name="Mar. Genomics">
        <title>Complete genome sequence of Marinifilaceae bacterium strain SPP2, isolated from the Antarctic marine sediment.</title>
        <authorList>
            <person name="Watanabe M."/>
            <person name="Kojima H."/>
            <person name="Fukui M."/>
        </authorList>
    </citation>
    <scope>NUCLEOTIDE SEQUENCE [LARGE SCALE GENOMIC DNA]</scope>
    <source>
        <strain evidence="3 4">SPP2</strain>
    </source>
</reference>
<dbReference type="OrthoDB" id="9809782at2"/>
<evidence type="ECO:0000313" key="3">
    <source>
        <dbReference type="EMBL" id="BAX82526.1"/>
    </source>
</evidence>
<dbReference type="InterPro" id="IPR050623">
    <property type="entry name" value="Glucan_succinyl_AcylTrfase"/>
</dbReference>
<dbReference type="PANTHER" id="PTHR36927">
    <property type="entry name" value="BLR4337 PROTEIN"/>
    <property type="match status" value="1"/>
</dbReference>
<keyword evidence="1" id="KW-0472">Membrane</keyword>
<feature type="transmembrane region" description="Helical" evidence="1">
    <location>
        <begin position="196"/>
        <end position="216"/>
    </location>
</feature>
<feature type="transmembrane region" description="Helical" evidence="1">
    <location>
        <begin position="312"/>
        <end position="334"/>
    </location>
</feature>
<keyword evidence="3" id="KW-0012">Acyltransferase</keyword>
<feature type="transmembrane region" description="Helical" evidence="1">
    <location>
        <begin position="228"/>
        <end position="245"/>
    </location>
</feature>
<organism evidence="3 4">
    <name type="scientific">Labilibaculum antarcticum</name>
    <dbReference type="NCBI Taxonomy" id="1717717"/>
    <lineage>
        <taxon>Bacteria</taxon>
        <taxon>Pseudomonadati</taxon>
        <taxon>Bacteroidota</taxon>
        <taxon>Bacteroidia</taxon>
        <taxon>Marinilabiliales</taxon>
        <taxon>Marinifilaceae</taxon>
        <taxon>Labilibaculum</taxon>
    </lineage>
</organism>
<keyword evidence="3" id="KW-0808">Transferase</keyword>
<dbReference type="Proteomes" id="UP000218267">
    <property type="component" value="Chromosome"/>
</dbReference>
<evidence type="ECO:0000256" key="1">
    <source>
        <dbReference type="SAM" id="Phobius"/>
    </source>
</evidence>
<dbReference type="AlphaFoldDB" id="A0A1Y1CQ09"/>
<proteinExistence type="predicted"/>
<keyword evidence="1" id="KW-0812">Transmembrane</keyword>
<feature type="transmembrane region" description="Helical" evidence="1">
    <location>
        <begin position="168"/>
        <end position="184"/>
    </location>
</feature>
<dbReference type="EMBL" id="AP018042">
    <property type="protein sequence ID" value="BAX82526.1"/>
    <property type="molecule type" value="Genomic_DNA"/>
</dbReference>
<gene>
    <name evidence="3" type="ORF">ALGA_4235</name>
</gene>
<keyword evidence="4" id="KW-1185">Reference proteome</keyword>
<evidence type="ECO:0000259" key="2">
    <source>
        <dbReference type="Pfam" id="PF01757"/>
    </source>
</evidence>
<dbReference type="PANTHER" id="PTHR36927:SF3">
    <property type="entry name" value="GLUCANS BIOSYNTHESIS PROTEIN C"/>
    <property type="match status" value="1"/>
</dbReference>
<feature type="domain" description="Acyltransferase 3" evidence="2">
    <location>
        <begin position="8"/>
        <end position="331"/>
    </location>
</feature>
<feature type="transmembrane region" description="Helical" evidence="1">
    <location>
        <begin position="92"/>
        <end position="115"/>
    </location>
</feature>
<dbReference type="InterPro" id="IPR002656">
    <property type="entry name" value="Acyl_transf_3_dom"/>
</dbReference>
<feature type="transmembrane region" description="Helical" evidence="1">
    <location>
        <begin position="12"/>
        <end position="37"/>
    </location>
</feature>
<dbReference type="RefSeq" id="WP_096432914.1">
    <property type="nucleotide sequence ID" value="NZ_AP018042.1"/>
</dbReference>
<sequence>MTTSERRYDIDWLRVITIGLLLIYHIAIIFQPWGIFIQFIQSEQSLEGLWIPMAMLNIWRIPLLFFVSGMGVCFAIRKRDWKQLFTERSKRIFLPFLFGMFFIVPLHVLIWQNYYQQDLNYLPNPSHLWFLANIFIYVLLLSPVFYYLKKNEDGKIMQWFRKLMKNPLGLLIVIIPFALEAVIVNPDPFEMYAMTWHGFFLGLLAFLFGFCFVLTGSNFWNTILTWRWLFLSIALTLYLIRLLAFELKTPNYLMSIESNIWIFAVFGFAYKYLNKPSKALSYLSQAAYPIYILHMAFMFLGAVLILPIEMPVFAKFFSVIAFTSVGSFTLYELLIKKIGFLRPLFGLKTGKKAKDIVEQSVKC</sequence>
<dbReference type="GO" id="GO:0016747">
    <property type="term" value="F:acyltransferase activity, transferring groups other than amino-acyl groups"/>
    <property type="evidence" value="ECO:0007669"/>
    <property type="project" value="InterPro"/>
</dbReference>
<feature type="transmembrane region" description="Helical" evidence="1">
    <location>
        <begin position="285"/>
        <end position="306"/>
    </location>
</feature>
<feature type="transmembrane region" description="Helical" evidence="1">
    <location>
        <begin position="57"/>
        <end position="76"/>
    </location>
</feature>
<dbReference type="KEGG" id="mbas:ALGA_4235"/>
<accession>A0A1Y1CQ09</accession>
<reference evidence="4" key="2">
    <citation type="journal article" date="2020" name="Antonie Van Leeuwenhoek">
        <title>Labilibaculum antarcticum sp. nov., a novel facultative anaerobic, psychrotorelant bacterium isolated from marine sediment of Antarctica.</title>
        <authorList>
            <person name="Watanabe M."/>
            <person name="Kojima H."/>
            <person name="Fukui M."/>
        </authorList>
    </citation>
    <scope>NUCLEOTIDE SEQUENCE [LARGE SCALE GENOMIC DNA]</scope>
    <source>
        <strain evidence="4">SPP2</strain>
    </source>
</reference>
<keyword evidence="1" id="KW-1133">Transmembrane helix</keyword>
<name>A0A1Y1CQ09_9BACT</name>
<feature type="transmembrane region" description="Helical" evidence="1">
    <location>
        <begin position="127"/>
        <end position="148"/>
    </location>
</feature>